<accession>A0A1D2VK83</accession>
<dbReference type="PROSITE" id="PS51450">
    <property type="entry name" value="LRR"/>
    <property type="match status" value="1"/>
</dbReference>
<name>A0A1D2VK83_9ASCO</name>
<protein>
    <recommendedName>
        <fullName evidence="3">Outer arm dynein light chain 1</fullName>
    </recommendedName>
</protein>
<evidence type="ECO:0000313" key="2">
    <source>
        <dbReference type="Proteomes" id="UP000095038"/>
    </source>
</evidence>
<dbReference type="InterPro" id="IPR032675">
    <property type="entry name" value="LRR_dom_sf"/>
</dbReference>
<dbReference type="InParanoid" id="A0A1D2VK83"/>
<evidence type="ECO:0000313" key="1">
    <source>
        <dbReference type="EMBL" id="ODV61995.1"/>
    </source>
</evidence>
<dbReference type="SUPFAM" id="SSF52058">
    <property type="entry name" value="L domain-like"/>
    <property type="match status" value="1"/>
</dbReference>
<dbReference type="OrthoDB" id="1728874at2759"/>
<proteinExistence type="predicted"/>
<sequence>MEYNSIKNFAWLKYTSPNIKRVYLSNNLINSVEKLDNLKQLEILDSSHNRLGAQ</sequence>
<dbReference type="AlphaFoldDB" id="A0A1D2VK83"/>
<keyword evidence="2" id="KW-1185">Reference proteome</keyword>
<dbReference type="Proteomes" id="UP000095038">
    <property type="component" value="Unassembled WGS sequence"/>
</dbReference>
<dbReference type="RefSeq" id="XP_020048302.1">
    <property type="nucleotide sequence ID" value="XM_020194482.1"/>
</dbReference>
<evidence type="ECO:0008006" key="3">
    <source>
        <dbReference type="Google" id="ProtNLM"/>
    </source>
</evidence>
<dbReference type="EMBL" id="KV454478">
    <property type="protein sequence ID" value="ODV61995.1"/>
    <property type="molecule type" value="Genomic_DNA"/>
</dbReference>
<dbReference type="InterPro" id="IPR001611">
    <property type="entry name" value="Leu-rich_rpt"/>
</dbReference>
<dbReference type="Gene3D" id="3.80.10.10">
    <property type="entry name" value="Ribonuclease Inhibitor"/>
    <property type="match status" value="1"/>
</dbReference>
<gene>
    <name evidence="1" type="ORF">ASCRUDRAFT_80329</name>
</gene>
<reference evidence="2" key="1">
    <citation type="submission" date="2016-05" db="EMBL/GenBank/DDBJ databases">
        <title>Comparative genomics of biotechnologically important yeasts.</title>
        <authorList>
            <consortium name="DOE Joint Genome Institute"/>
            <person name="Riley R."/>
            <person name="Haridas S."/>
            <person name="Wolfe K.H."/>
            <person name="Lopes M.R."/>
            <person name="Hittinger C.T."/>
            <person name="Goker M."/>
            <person name="Salamov A."/>
            <person name="Wisecaver J."/>
            <person name="Long T.M."/>
            <person name="Aerts A.L."/>
            <person name="Barry K."/>
            <person name="Choi C."/>
            <person name="Clum A."/>
            <person name="Coughlan A.Y."/>
            <person name="Deshpande S."/>
            <person name="Douglass A.P."/>
            <person name="Hanson S.J."/>
            <person name="Klenk H.-P."/>
            <person name="Labutti K."/>
            <person name="Lapidus A."/>
            <person name="Lindquist E."/>
            <person name="Lipzen A."/>
            <person name="Meier-Kolthoff J.P."/>
            <person name="Ohm R.A."/>
            <person name="Otillar R.P."/>
            <person name="Pangilinan J."/>
            <person name="Peng Y."/>
            <person name="Rokas A."/>
            <person name="Rosa C.A."/>
            <person name="Scheuner C."/>
            <person name="Sibirny A.A."/>
            <person name="Slot J.C."/>
            <person name="Stielow J.B."/>
            <person name="Sun H."/>
            <person name="Kurtzman C.P."/>
            <person name="Blackwell M."/>
            <person name="Grigoriev I.V."/>
            <person name="Jeffries T.W."/>
        </authorList>
    </citation>
    <scope>NUCLEOTIDE SEQUENCE [LARGE SCALE GENOMIC DNA]</scope>
    <source>
        <strain evidence="2">DSM 1968</strain>
    </source>
</reference>
<dbReference type="GeneID" id="30968118"/>
<organism evidence="1 2">
    <name type="scientific">Ascoidea rubescens DSM 1968</name>
    <dbReference type="NCBI Taxonomy" id="1344418"/>
    <lineage>
        <taxon>Eukaryota</taxon>
        <taxon>Fungi</taxon>
        <taxon>Dikarya</taxon>
        <taxon>Ascomycota</taxon>
        <taxon>Saccharomycotina</taxon>
        <taxon>Saccharomycetes</taxon>
        <taxon>Ascoideaceae</taxon>
        <taxon>Ascoidea</taxon>
    </lineage>
</organism>